<evidence type="ECO:0000313" key="11">
    <source>
        <dbReference type="Proteomes" id="UP000501253"/>
    </source>
</evidence>
<keyword evidence="3 10" id="KW-0808">Transferase</keyword>
<keyword evidence="11" id="KW-1185">Reference proteome</keyword>
<evidence type="ECO:0000256" key="8">
    <source>
        <dbReference type="SAM" id="Phobius"/>
    </source>
</evidence>
<evidence type="ECO:0000256" key="7">
    <source>
        <dbReference type="ARBA" id="ARBA00023136"/>
    </source>
</evidence>
<keyword evidence="2" id="KW-0328">Glycosyltransferase</keyword>
<gene>
    <name evidence="10" type="ORF">FVE67_05420</name>
</gene>
<feature type="transmembrane region" description="Helical" evidence="8">
    <location>
        <begin position="256"/>
        <end position="276"/>
    </location>
</feature>
<evidence type="ECO:0000256" key="6">
    <source>
        <dbReference type="ARBA" id="ARBA00022989"/>
    </source>
</evidence>
<dbReference type="GO" id="GO:0009103">
    <property type="term" value="P:lipopolysaccharide biosynthetic process"/>
    <property type="evidence" value="ECO:0007669"/>
    <property type="project" value="UniProtKB-KW"/>
</dbReference>
<dbReference type="EMBL" id="CP042909">
    <property type="protein sequence ID" value="QJA06277.1"/>
    <property type="molecule type" value="Genomic_DNA"/>
</dbReference>
<reference evidence="10 11" key="1">
    <citation type="submission" date="2019-08" db="EMBL/GenBank/DDBJ databases">
        <title>Complete genome sequence of Thermosulfurimonas marina SU872T, an anaerobic thermophilic chemolithoautotrophic bacterium isolated from a shallow marine hydrothermal vent.</title>
        <authorList>
            <person name="Allioux M."/>
            <person name="Jebbar M."/>
            <person name="Slobodkina G."/>
            <person name="Slobodkin A."/>
            <person name="Moalic Y."/>
            <person name="Frolova A."/>
            <person name="Shao Z."/>
            <person name="Alain K."/>
        </authorList>
    </citation>
    <scope>NUCLEOTIDE SEQUENCE [LARGE SCALE GENOMIC DNA]</scope>
    <source>
        <strain evidence="10 11">SU872</strain>
    </source>
</reference>
<dbReference type="InterPro" id="IPR029044">
    <property type="entry name" value="Nucleotide-diphossugar_trans"/>
</dbReference>
<dbReference type="AlphaFoldDB" id="A0A6H1WST0"/>
<feature type="domain" description="Glycosyltransferase 2-like" evidence="9">
    <location>
        <begin position="3"/>
        <end position="166"/>
    </location>
</feature>
<evidence type="ECO:0000256" key="1">
    <source>
        <dbReference type="ARBA" id="ARBA00022475"/>
    </source>
</evidence>
<keyword evidence="6 8" id="KW-1133">Transmembrane helix</keyword>
<dbReference type="KEGG" id="tmai:FVE67_05420"/>
<evidence type="ECO:0000259" key="9">
    <source>
        <dbReference type="Pfam" id="PF00535"/>
    </source>
</evidence>
<dbReference type="GO" id="GO:0099621">
    <property type="term" value="F:undecaprenyl-phosphate 4-deoxy-4-formamido-L-arabinose transferase activity"/>
    <property type="evidence" value="ECO:0007669"/>
    <property type="project" value="TreeGrafter"/>
</dbReference>
<protein>
    <submittedName>
        <fullName evidence="10">Glycosyltransferase family 2 protein</fullName>
    </submittedName>
</protein>
<organism evidence="10 11">
    <name type="scientific">Thermosulfurimonas marina</name>
    <dbReference type="NCBI Taxonomy" id="2047767"/>
    <lineage>
        <taxon>Bacteria</taxon>
        <taxon>Pseudomonadati</taxon>
        <taxon>Thermodesulfobacteriota</taxon>
        <taxon>Thermodesulfobacteria</taxon>
        <taxon>Thermodesulfobacteriales</taxon>
        <taxon>Thermodesulfobacteriaceae</taxon>
        <taxon>Thermosulfurimonas</taxon>
    </lineage>
</organism>
<dbReference type="InterPro" id="IPR050256">
    <property type="entry name" value="Glycosyltransferase_2"/>
</dbReference>
<dbReference type="InterPro" id="IPR001173">
    <property type="entry name" value="Glyco_trans_2-like"/>
</dbReference>
<dbReference type="Pfam" id="PF00535">
    <property type="entry name" value="Glycos_transf_2"/>
    <property type="match status" value="1"/>
</dbReference>
<keyword evidence="5" id="KW-0448">Lipopolysaccharide biosynthesis</keyword>
<feature type="transmembrane region" description="Helical" evidence="8">
    <location>
        <begin position="233"/>
        <end position="250"/>
    </location>
</feature>
<evidence type="ECO:0000256" key="3">
    <source>
        <dbReference type="ARBA" id="ARBA00022679"/>
    </source>
</evidence>
<dbReference type="GO" id="GO:0005886">
    <property type="term" value="C:plasma membrane"/>
    <property type="evidence" value="ECO:0007669"/>
    <property type="project" value="TreeGrafter"/>
</dbReference>
<dbReference type="CDD" id="cd04187">
    <property type="entry name" value="DPM1_like_bac"/>
    <property type="match status" value="1"/>
</dbReference>
<dbReference type="Gene3D" id="3.90.550.10">
    <property type="entry name" value="Spore Coat Polysaccharide Biosynthesis Protein SpsA, Chain A"/>
    <property type="match status" value="1"/>
</dbReference>
<keyword evidence="1" id="KW-1003">Cell membrane</keyword>
<sequence>MISVVIPVHNEEKNIEPLFREIVAALEPLGEPFEVLFVNDGSTDGTAEVLRRLKERDSRVRVLTMDRNRGEAAALTAGFFHARGEIVASMDGDGQNDPAYLPEMIRRLREGGYAVVSGWRMKRKEPLLTRRLPSWIANRIIGLVTGLRVHDNGCSLKVYRAEVVKRVQIPHGFHRFIPAIFGVKNHEVAEVRILDRPRRFGRTHYGLKRTFEVLRELLTIRFVLGNRVFYEKALLAGGLISGLLAVISLLSSHRPFWAPGAFLGGSFLFFFVWHNLRRFNQAQKEGVFHVRELEI</sequence>
<keyword evidence="4 8" id="KW-0812">Transmembrane</keyword>
<dbReference type="SUPFAM" id="SSF53448">
    <property type="entry name" value="Nucleotide-diphospho-sugar transferases"/>
    <property type="match status" value="1"/>
</dbReference>
<dbReference type="PANTHER" id="PTHR48090:SF3">
    <property type="entry name" value="UNDECAPRENYL-PHOSPHATE 4-DEOXY-4-FORMAMIDO-L-ARABINOSE TRANSFERASE"/>
    <property type="match status" value="1"/>
</dbReference>
<name>A0A6H1WST0_9BACT</name>
<evidence type="ECO:0000256" key="4">
    <source>
        <dbReference type="ARBA" id="ARBA00022692"/>
    </source>
</evidence>
<keyword evidence="7 8" id="KW-0472">Membrane</keyword>
<evidence type="ECO:0000256" key="2">
    <source>
        <dbReference type="ARBA" id="ARBA00022676"/>
    </source>
</evidence>
<evidence type="ECO:0000256" key="5">
    <source>
        <dbReference type="ARBA" id="ARBA00022985"/>
    </source>
</evidence>
<evidence type="ECO:0000313" key="10">
    <source>
        <dbReference type="EMBL" id="QJA06277.1"/>
    </source>
</evidence>
<dbReference type="Proteomes" id="UP000501253">
    <property type="component" value="Chromosome"/>
</dbReference>
<dbReference type="PANTHER" id="PTHR48090">
    <property type="entry name" value="UNDECAPRENYL-PHOSPHATE 4-DEOXY-4-FORMAMIDO-L-ARABINOSE TRANSFERASE-RELATED"/>
    <property type="match status" value="1"/>
</dbReference>
<accession>A0A6H1WST0</accession>
<proteinExistence type="predicted"/>
<dbReference type="RefSeq" id="WP_168719625.1">
    <property type="nucleotide sequence ID" value="NZ_CP042909.1"/>
</dbReference>